<dbReference type="AlphaFoldDB" id="V9HMD2"/>
<dbReference type="PROSITE" id="PS51257">
    <property type="entry name" value="PROKAR_LIPOPROTEIN"/>
    <property type="match status" value="1"/>
</dbReference>
<dbReference type="RefSeq" id="WP_002641182.1">
    <property type="nucleotide sequence ID" value="NZ_CP019448.1"/>
</dbReference>
<organism evidence="2 3">
    <name type="scientific">Simonsiella muelleri ATCC 29453</name>
    <dbReference type="NCBI Taxonomy" id="641147"/>
    <lineage>
        <taxon>Bacteria</taxon>
        <taxon>Pseudomonadati</taxon>
        <taxon>Pseudomonadota</taxon>
        <taxon>Betaproteobacteria</taxon>
        <taxon>Neisseriales</taxon>
        <taxon>Neisseriaceae</taxon>
        <taxon>Simonsiella</taxon>
    </lineage>
</organism>
<reference evidence="2 3" key="2">
    <citation type="submission" date="2011-10" db="EMBL/GenBank/DDBJ databases">
        <title>The Genome Sequence of Simonsiella muelleri ATCC 29453.</title>
        <authorList>
            <consortium name="The Broad Institute Genome Sequencing Platform"/>
            <consortium name="The Broad Institute Genome Sequencing Center for Infectious Disease"/>
            <person name="Earl A."/>
            <person name="Ward D."/>
            <person name="Feldgarden M."/>
            <person name="Gevers D."/>
            <person name="Izard J."/>
            <person name="Baranova O.V."/>
            <person name="Blanton J.M."/>
            <person name="Tanner A.C."/>
            <person name="Dewhirst F."/>
            <person name="Young S.K."/>
            <person name="Zeng Q."/>
            <person name="Gargeya S."/>
            <person name="Fitzgerald M."/>
            <person name="Haas B."/>
            <person name="Abouelleil A."/>
            <person name="Alvarado L."/>
            <person name="Arachchi H.M."/>
            <person name="Berlin A."/>
            <person name="Brown A."/>
            <person name="Chapman S.B."/>
            <person name="Chen Z."/>
            <person name="Dunbar C."/>
            <person name="Freedman E."/>
            <person name="Gearin G."/>
            <person name="Goldberg J."/>
            <person name="Griggs A."/>
            <person name="Gujja S."/>
            <person name="Heiman D."/>
            <person name="Howarth C."/>
            <person name="Larson L."/>
            <person name="Lui A."/>
            <person name="MacDonald P.J.P."/>
            <person name="Montmayeur A."/>
            <person name="Murphy C."/>
            <person name="Neiman D."/>
            <person name="Pearson M."/>
            <person name="Priest M."/>
            <person name="Roberts A."/>
            <person name="Saif S."/>
            <person name="Shea T."/>
            <person name="Shenoy N."/>
            <person name="Sisk P."/>
            <person name="Stolte C."/>
            <person name="Sykes S."/>
            <person name="Wortman J."/>
            <person name="Nusbaum C."/>
            <person name="Birren B."/>
        </authorList>
    </citation>
    <scope>NUCLEOTIDE SEQUENCE [LARGE SCALE GENOMIC DNA]</scope>
    <source>
        <strain evidence="2 3">ATCC 29453</strain>
    </source>
</reference>
<accession>V9HMD2</accession>
<feature type="region of interest" description="Disordered" evidence="1">
    <location>
        <begin position="20"/>
        <end position="40"/>
    </location>
</feature>
<evidence type="ECO:0008006" key="4">
    <source>
        <dbReference type="Google" id="ProtNLM"/>
    </source>
</evidence>
<dbReference type="OrthoDB" id="8611882at2"/>
<evidence type="ECO:0000313" key="3">
    <source>
        <dbReference type="Proteomes" id="UP000017813"/>
    </source>
</evidence>
<sequence length="181" mass="20696">MKKIGFVCLILSLAACNVSHQPKSNQSPPPKSKQSHQSIEQSQDHFSLINQAMMQSQGRVKAVLAETRKMTLMQEIIKGGCWDFLDTAWTRAGVPRQARQIIYANKIGGTYANPNQLQIGDWIYYVNHSYHDIEHSGMFIGWTDKPRHIGLILSYAGEHRAEPARYREYDLSHVYHITRAE</sequence>
<evidence type="ECO:0000313" key="2">
    <source>
        <dbReference type="EMBL" id="EFG31866.1"/>
    </source>
</evidence>
<proteinExistence type="predicted"/>
<dbReference type="HOGENOM" id="CLU_127684_0_0_4"/>
<evidence type="ECO:0000256" key="1">
    <source>
        <dbReference type="SAM" id="MobiDB-lite"/>
    </source>
</evidence>
<keyword evidence="3" id="KW-1185">Reference proteome</keyword>
<comment type="caution">
    <text evidence="2">The sequence shown here is derived from an EMBL/GenBank/DDBJ whole genome shotgun (WGS) entry which is preliminary data.</text>
</comment>
<reference evidence="2 3" key="1">
    <citation type="submission" date="2010-03" db="EMBL/GenBank/DDBJ databases">
        <authorList>
            <consortium name="The Broad Institute Genome Sequencing Platform"/>
            <person name="Ward D."/>
            <person name="Earl A."/>
            <person name="Feldgarden M."/>
            <person name="Gevers D."/>
            <person name="Young S."/>
            <person name="Zeng Q."/>
            <person name="Koehrsen M."/>
            <person name="Alvarado L."/>
            <person name="Berlin A.M."/>
            <person name="Borenstein D."/>
            <person name="Chapman S.B."/>
            <person name="Chen Z."/>
            <person name="Engels R."/>
            <person name="Freedman E."/>
            <person name="Gellesch M."/>
            <person name="Goldberg J."/>
            <person name="Griggs A."/>
            <person name="Gujja S."/>
            <person name="Heilman E.R."/>
            <person name="Heiman D.I."/>
            <person name="Hepburn T.A."/>
            <person name="Howarth C."/>
            <person name="Jen D."/>
            <person name="Larson L."/>
            <person name="Mehta T."/>
            <person name="Park D."/>
            <person name="Pearson M."/>
            <person name="Richards J."/>
            <person name="Roberts A."/>
            <person name="Saif S."/>
            <person name="Shea T.D."/>
            <person name="Shenoy N."/>
            <person name="Sisk P."/>
            <person name="Stolte C."/>
            <person name="Sykes S.N."/>
            <person name="Walk T."/>
            <person name="White J."/>
            <person name="Yandava C."/>
            <person name="Izard J."/>
            <person name="Baranova O.V."/>
            <person name="Blanton J.M."/>
            <person name="Tanner A.C."/>
            <person name="Dewhirst F."/>
            <person name="Haas B."/>
            <person name="Nusbaum C."/>
            <person name="Birren B."/>
        </authorList>
    </citation>
    <scope>NUCLEOTIDE SEQUENCE [LARGE SCALE GENOMIC DNA]</scope>
    <source>
        <strain evidence="2 3">ATCC 29453</strain>
    </source>
</reference>
<dbReference type="EMBL" id="ADCY02000006">
    <property type="protein sequence ID" value="EFG31866.1"/>
    <property type="molecule type" value="Genomic_DNA"/>
</dbReference>
<dbReference type="KEGG" id="smur:BWP33_01255"/>
<name>V9HMD2_9NEIS</name>
<dbReference type="eggNOG" id="ENOG5032QTT">
    <property type="taxonomic scope" value="Bacteria"/>
</dbReference>
<gene>
    <name evidence="2" type="ORF">HMPREF9021_00266</name>
</gene>
<protein>
    <recommendedName>
        <fullName evidence="4">NlpC/P60 domain-containing protein</fullName>
    </recommendedName>
</protein>
<dbReference type="Proteomes" id="UP000017813">
    <property type="component" value="Unassembled WGS sequence"/>
</dbReference>